<feature type="region of interest" description="Disordered" evidence="6">
    <location>
        <begin position="71"/>
        <end position="123"/>
    </location>
</feature>
<keyword evidence="4" id="KW-0804">Transcription</keyword>
<dbReference type="SUPFAM" id="SSF57701">
    <property type="entry name" value="Zn2/Cys6 DNA-binding domain"/>
    <property type="match status" value="1"/>
</dbReference>
<keyword evidence="5" id="KW-0539">Nucleus</keyword>
<comment type="subcellular location">
    <subcellularLocation>
        <location evidence="1">Nucleus</location>
    </subcellularLocation>
</comment>
<comment type="caution">
    <text evidence="8">The sequence shown here is derived from an EMBL/GenBank/DDBJ whole genome shotgun (WGS) entry which is preliminary data.</text>
</comment>
<evidence type="ECO:0000256" key="4">
    <source>
        <dbReference type="ARBA" id="ARBA00023163"/>
    </source>
</evidence>
<feature type="region of interest" description="Disordered" evidence="6">
    <location>
        <begin position="139"/>
        <end position="191"/>
    </location>
</feature>
<dbReference type="InterPro" id="IPR051089">
    <property type="entry name" value="prtT"/>
</dbReference>
<dbReference type="CDD" id="cd00067">
    <property type="entry name" value="GAL4"/>
    <property type="match status" value="1"/>
</dbReference>
<dbReference type="PROSITE" id="PS00463">
    <property type="entry name" value="ZN2_CY6_FUNGAL_1"/>
    <property type="match status" value="1"/>
</dbReference>
<feature type="compositionally biased region" description="Low complexity" evidence="6">
    <location>
        <begin position="90"/>
        <end position="103"/>
    </location>
</feature>
<evidence type="ECO:0000256" key="3">
    <source>
        <dbReference type="ARBA" id="ARBA00023125"/>
    </source>
</evidence>
<dbReference type="Gene3D" id="4.10.240.10">
    <property type="entry name" value="Zn(2)-C6 fungal-type DNA-binding domain"/>
    <property type="match status" value="1"/>
</dbReference>
<dbReference type="AlphaFoldDB" id="A0AAD7E5E4"/>
<dbReference type="GO" id="GO:0000976">
    <property type="term" value="F:transcription cis-regulatory region binding"/>
    <property type="evidence" value="ECO:0007669"/>
    <property type="project" value="TreeGrafter"/>
</dbReference>
<dbReference type="GO" id="GO:0005634">
    <property type="term" value="C:nucleus"/>
    <property type="evidence" value="ECO:0007669"/>
    <property type="project" value="UniProtKB-SubCell"/>
</dbReference>
<dbReference type="GO" id="GO:0000981">
    <property type="term" value="F:DNA-binding transcription factor activity, RNA polymerase II-specific"/>
    <property type="evidence" value="ECO:0007669"/>
    <property type="project" value="InterPro"/>
</dbReference>
<dbReference type="InterPro" id="IPR001138">
    <property type="entry name" value="Zn2Cys6_DnaBD"/>
</dbReference>
<evidence type="ECO:0000313" key="9">
    <source>
        <dbReference type="Proteomes" id="UP001219525"/>
    </source>
</evidence>
<evidence type="ECO:0000256" key="6">
    <source>
        <dbReference type="SAM" id="MobiDB-lite"/>
    </source>
</evidence>
<dbReference type="EMBL" id="JARJCW010000001">
    <property type="protein sequence ID" value="KAJ7229894.1"/>
    <property type="molecule type" value="Genomic_DNA"/>
</dbReference>
<keyword evidence="3" id="KW-0238">DNA-binding</keyword>
<reference evidence="8" key="1">
    <citation type="submission" date="2023-03" db="EMBL/GenBank/DDBJ databases">
        <title>Massive genome expansion in bonnet fungi (Mycena s.s.) driven by repeated elements and novel gene families across ecological guilds.</title>
        <authorList>
            <consortium name="Lawrence Berkeley National Laboratory"/>
            <person name="Harder C.B."/>
            <person name="Miyauchi S."/>
            <person name="Viragh M."/>
            <person name="Kuo A."/>
            <person name="Thoen E."/>
            <person name="Andreopoulos B."/>
            <person name="Lu D."/>
            <person name="Skrede I."/>
            <person name="Drula E."/>
            <person name="Henrissat B."/>
            <person name="Morin E."/>
            <person name="Kohler A."/>
            <person name="Barry K."/>
            <person name="LaButti K."/>
            <person name="Morin E."/>
            <person name="Salamov A."/>
            <person name="Lipzen A."/>
            <person name="Mereny Z."/>
            <person name="Hegedus B."/>
            <person name="Baldrian P."/>
            <person name="Stursova M."/>
            <person name="Weitz H."/>
            <person name="Taylor A."/>
            <person name="Grigoriev I.V."/>
            <person name="Nagy L.G."/>
            <person name="Martin F."/>
            <person name="Kauserud H."/>
        </authorList>
    </citation>
    <scope>NUCLEOTIDE SEQUENCE</scope>
    <source>
        <strain evidence="8">9144</strain>
    </source>
</reference>
<name>A0AAD7E5E4_9AGAR</name>
<dbReference type="GO" id="GO:0008270">
    <property type="term" value="F:zinc ion binding"/>
    <property type="evidence" value="ECO:0007669"/>
    <property type="project" value="InterPro"/>
</dbReference>
<evidence type="ECO:0000313" key="8">
    <source>
        <dbReference type="EMBL" id="KAJ7229894.1"/>
    </source>
</evidence>
<dbReference type="Proteomes" id="UP001219525">
    <property type="component" value="Unassembled WGS sequence"/>
</dbReference>
<accession>A0AAD7E5E4</accession>
<dbReference type="InterPro" id="IPR036864">
    <property type="entry name" value="Zn2-C6_fun-type_DNA-bd_sf"/>
</dbReference>
<evidence type="ECO:0000256" key="5">
    <source>
        <dbReference type="ARBA" id="ARBA00023242"/>
    </source>
</evidence>
<keyword evidence="2" id="KW-0805">Transcription regulation</keyword>
<keyword evidence="9" id="KW-1185">Reference proteome</keyword>
<dbReference type="PROSITE" id="PS50048">
    <property type="entry name" value="ZN2_CY6_FUNGAL_2"/>
    <property type="match status" value="1"/>
</dbReference>
<organism evidence="8 9">
    <name type="scientific">Mycena pura</name>
    <dbReference type="NCBI Taxonomy" id="153505"/>
    <lineage>
        <taxon>Eukaryota</taxon>
        <taxon>Fungi</taxon>
        <taxon>Dikarya</taxon>
        <taxon>Basidiomycota</taxon>
        <taxon>Agaricomycotina</taxon>
        <taxon>Agaricomycetes</taxon>
        <taxon>Agaricomycetidae</taxon>
        <taxon>Agaricales</taxon>
        <taxon>Marasmiineae</taxon>
        <taxon>Mycenaceae</taxon>
        <taxon>Mycena</taxon>
    </lineage>
</organism>
<dbReference type="PANTHER" id="PTHR31845">
    <property type="entry name" value="FINGER DOMAIN PROTEIN, PUTATIVE-RELATED"/>
    <property type="match status" value="1"/>
</dbReference>
<evidence type="ECO:0000259" key="7">
    <source>
        <dbReference type="PROSITE" id="PS50048"/>
    </source>
</evidence>
<proteinExistence type="predicted"/>
<evidence type="ECO:0000256" key="1">
    <source>
        <dbReference type="ARBA" id="ARBA00004123"/>
    </source>
</evidence>
<dbReference type="SMART" id="SM00066">
    <property type="entry name" value="GAL4"/>
    <property type="match status" value="1"/>
</dbReference>
<protein>
    <recommendedName>
        <fullName evidence="7">Zn(2)-C6 fungal-type domain-containing protein</fullName>
    </recommendedName>
</protein>
<sequence>MHQEGSRRSTPSAPQGMRTVVACLNCRMRKVKCMPTNEPPTNPCARCKMYNLICEYVSPGERERVRENDIADPDTPLATSWTHDQPMQGPPAASSAEPPASSPGRYPPHAAAGPERAPAQSTSYYQMQAAHAYQYLEKRRRGQRAPTHPGTGLGESVSGWSSDAPATRSGAYAAPSSSQYPSSLDPGKKKRSAEVARHFGAVDEGLRAVPVAFYGFRAAGSLPVPSGRKNTLEAGRFERATAVIIFRGGNGTGGVEIDTQIRLK</sequence>
<gene>
    <name evidence="8" type="ORF">GGX14DRAFT_553394</name>
</gene>
<dbReference type="PANTHER" id="PTHR31845:SF17">
    <property type="entry name" value="ZN(II)2CYS6 TRANSCRIPTION FACTOR (EUROFUNG)"/>
    <property type="match status" value="1"/>
</dbReference>
<dbReference type="Pfam" id="PF00172">
    <property type="entry name" value="Zn_clus"/>
    <property type="match status" value="1"/>
</dbReference>
<feature type="compositionally biased region" description="Low complexity" evidence="6">
    <location>
        <begin position="169"/>
        <end position="183"/>
    </location>
</feature>
<feature type="domain" description="Zn(2)-C6 fungal-type" evidence="7">
    <location>
        <begin position="22"/>
        <end position="56"/>
    </location>
</feature>
<evidence type="ECO:0000256" key="2">
    <source>
        <dbReference type="ARBA" id="ARBA00023015"/>
    </source>
</evidence>